<dbReference type="InterPro" id="IPR032710">
    <property type="entry name" value="NTF2-like_dom_sf"/>
</dbReference>
<dbReference type="SUPFAM" id="SSF88946">
    <property type="entry name" value="Sigma2 domain of RNA polymerase sigma factors"/>
    <property type="match status" value="1"/>
</dbReference>
<dbReference type="InterPro" id="IPR036388">
    <property type="entry name" value="WH-like_DNA-bd_sf"/>
</dbReference>
<reference evidence="4 5" key="1">
    <citation type="submission" date="2020-04" db="EMBL/GenBank/DDBJ databases">
        <authorList>
            <person name="De Canck E."/>
        </authorList>
    </citation>
    <scope>NUCLEOTIDE SEQUENCE [LARGE SCALE GENOMIC DNA]</scope>
    <source>
        <strain evidence="4 5">LMG 28688</strain>
    </source>
</reference>
<dbReference type="Pfam" id="PF08281">
    <property type="entry name" value="Sigma70_r4_2"/>
    <property type="match status" value="1"/>
</dbReference>
<dbReference type="InterPro" id="IPR052704">
    <property type="entry name" value="ECF_Sigma-70_Domain"/>
</dbReference>
<dbReference type="GO" id="GO:0016987">
    <property type="term" value="F:sigma factor activity"/>
    <property type="evidence" value="ECO:0007669"/>
    <property type="project" value="InterPro"/>
</dbReference>
<dbReference type="InterPro" id="IPR013249">
    <property type="entry name" value="RNA_pol_sigma70_r4_t2"/>
</dbReference>
<evidence type="ECO:0000256" key="1">
    <source>
        <dbReference type="ARBA" id="ARBA00011344"/>
    </source>
</evidence>
<dbReference type="SUPFAM" id="SSF88659">
    <property type="entry name" value="Sigma3 and sigma4 domains of RNA polymerase sigma factors"/>
    <property type="match status" value="1"/>
</dbReference>
<evidence type="ECO:0000313" key="4">
    <source>
        <dbReference type="EMBL" id="CAB3777643.1"/>
    </source>
</evidence>
<dbReference type="PANTHER" id="PTHR30173:SF43">
    <property type="entry name" value="ECF RNA POLYMERASE SIGMA FACTOR SIGI-RELATED"/>
    <property type="match status" value="1"/>
</dbReference>
<dbReference type="PANTHER" id="PTHR30173">
    <property type="entry name" value="SIGMA 19 FACTOR"/>
    <property type="match status" value="1"/>
</dbReference>
<dbReference type="RefSeq" id="WP_129564329.1">
    <property type="nucleotide sequence ID" value="NZ_CADIKL010000002.1"/>
</dbReference>
<dbReference type="InterPro" id="IPR013325">
    <property type="entry name" value="RNA_pol_sigma_r2"/>
</dbReference>
<dbReference type="NCBIfam" id="NF007214">
    <property type="entry name" value="PRK09636.1"/>
    <property type="match status" value="1"/>
</dbReference>
<proteinExistence type="predicted"/>
<dbReference type="SUPFAM" id="SSF54427">
    <property type="entry name" value="NTF2-like"/>
    <property type="match status" value="1"/>
</dbReference>
<protein>
    <submittedName>
        <fullName evidence="4">ECF RNA polymerase sigma factor SigJ</fullName>
    </submittedName>
</protein>
<dbReference type="Proteomes" id="UP000494119">
    <property type="component" value="Unassembled WGS sequence"/>
</dbReference>
<dbReference type="GO" id="GO:0003677">
    <property type="term" value="F:DNA binding"/>
    <property type="evidence" value="ECO:0007669"/>
    <property type="project" value="InterPro"/>
</dbReference>
<dbReference type="Gene3D" id="1.10.1740.10">
    <property type="match status" value="1"/>
</dbReference>
<feature type="domain" description="RNA polymerase sigma factor 70 region 4 type 2" evidence="3">
    <location>
        <begin position="113"/>
        <end position="162"/>
    </location>
</feature>
<sequence>MTDTGLTAPENAGDAGDAAASFDPLRRKLIRVAYRMLGSVADAEDIVQDAFIRWMHVDRTEVLVPEAFLRRMVMRMCLDQLKSARHQRETYVGPWLPEPVVEEDDEEDITLPLMLALERLSPLERAAFLLHDVFGLDFDEVATTIQREAAACRQLAARARTHVRESRPRFRVEKERGLELAEAFFAASRSGDMSALGAMLATDVSLHADGGGKRPALGEPLFGFESVMKVHAYFAELFRKNGSTLVRAGFINGLPGFVTLEADGELQTTALEIVNGKIAAIYVMRNPDKLQHLH</sequence>
<dbReference type="AlphaFoldDB" id="A0A6J5FH88"/>
<dbReference type="InterPro" id="IPR014284">
    <property type="entry name" value="RNA_pol_sigma-70_dom"/>
</dbReference>
<name>A0A6J5FH88_9BURK</name>
<evidence type="ECO:0000259" key="3">
    <source>
        <dbReference type="Pfam" id="PF08281"/>
    </source>
</evidence>
<organism evidence="4 5">
    <name type="scientific">Paraburkholderia caffeinitolerans</name>
    <dbReference type="NCBI Taxonomy" id="1723730"/>
    <lineage>
        <taxon>Bacteria</taxon>
        <taxon>Pseudomonadati</taxon>
        <taxon>Pseudomonadota</taxon>
        <taxon>Betaproteobacteria</taxon>
        <taxon>Burkholderiales</taxon>
        <taxon>Burkholderiaceae</taxon>
        <taxon>Paraburkholderia</taxon>
    </lineage>
</organism>
<dbReference type="GO" id="GO:0006352">
    <property type="term" value="P:DNA-templated transcription initiation"/>
    <property type="evidence" value="ECO:0007669"/>
    <property type="project" value="InterPro"/>
</dbReference>
<keyword evidence="5" id="KW-1185">Reference proteome</keyword>
<dbReference type="NCBIfam" id="TIGR02937">
    <property type="entry name" value="sigma70-ECF"/>
    <property type="match status" value="1"/>
</dbReference>
<dbReference type="Gene3D" id="3.10.450.50">
    <property type="match status" value="1"/>
</dbReference>
<accession>A0A6J5FH88</accession>
<gene>
    <name evidence="4" type="primary">sigJ</name>
    <name evidence="4" type="ORF">LMG28688_00403</name>
</gene>
<feature type="domain" description="RNA polymerase sigma-70 region 2" evidence="2">
    <location>
        <begin position="25"/>
        <end position="85"/>
    </location>
</feature>
<dbReference type="InterPro" id="IPR013324">
    <property type="entry name" value="RNA_pol_sigma_r3/r4-like"/>
</dbReference>
<evidence type="ECO:0000259" key="2">
    <source>
        <dbReference type="Pfam" id="PF04542"/>
    </source>
</evidence>
<dbReference type="Pfam" id="PF04542">
    <property type="entry name" value="Sigma70_r2"/>
    <property type="match status" value="1"/>
</dbReference>
<comment type="subunit">
    <text evidence="1">Interacts transiently with the RNA polymerase catalytic core formed by RpoA, RpoB, RpoC and RpoZ (2 alpha, 1 beta, 1 beta' and 1 omega subunit) to form the RNA polymerase holoenzyme that can initiate transcription.</text>
</comment>
<dbReference type="Gene3D" id="1.10.10.10">
    <property type="entry name" value="Winged helix-like DNA-binding domain superfamily/Winged helix DNA-binding domain"/>
    <property type="match status" value="1"/>
</dbReference>
<dbReference type="InterPro" id="IPR007627">
    <property type="entry name" value="RNA_pol_sigma70_r2"/>
</dbReference>
<evidence type="ECO:0000313" key="5">
    <source>
        <dbReference type="Proteomes" id="UP000494119"/>
    </source>
</evidence>
<dbReference type="EMBL" id="CADIKL010000002">
    <property type="protein sequence ID" value="CAB3777643.1"/>
    <property type="molecule type" value="Genomic_DNA"/>
</dbReference>